<reference evidence="2" key="1">
    <citation type="submission" date="2021-10" db="EMBL/GenBank/DDBJ databases">
        <title>De novo Genome Assembly of Clathrus columnatus (Basidiomycota, Fungi) Using Illumina and Nanopore Sequence Data.</title>
        <authorList>
            <person name="Ogiso-Tanaka E."/>
            <person name="Itagaki H."/>
            <person name="Hosoya T."/>
            <person name="Hosaka K."/>
        </authorList>
    </citation>
    <scope>NUCLEOTIDE SEQUENCE</scope>
    <source>
        <strain evidence="2">MO-923</strain>
    </source>
</reference>
<dbReference type="AlphaFoldDB" id="A0AAV5AG09"/>
<feature type="domain" description="F-box" evidence="1">
    <location>
        <begin position="11"/>
        <end position="56"/>
    </location>
</feature>
<dbReference type="SUPFAM" id="SSF81383">
    <property type="entry name" value="F-box domain"/>
    <property type="match status" value="1"/>
</dbReference>
<evidence type="ECO:0000313" key="3">
    <source>
        <dbReference type="Proteomes" id="UP001050691"/>
    </source>
</evidence>
<keyword evidence="3" id="KW-1185">Reference proteome</keyword>
<dbReference type="Proteomes" id="UP001050691">
    <property type="component" value="Unassembled WGS sequence"/>
</dbReference>
<gene>
    <name evidence="2" type="ORF">Clacol_007511</name>
</gene>
<dbReference type="InterPro" id="IPR032675">
    <property type="entry name" value="LRR_dom_sf"/>
</dbReference>
<accession>A0AAV5AG09</accession>
<comment type="caution">
    <text evidence="2">The sequence shown here is derived from an EMBL/GenBank/DDBJ whole genome shotgun (WGS) entry which is preliminary data.</text>
</comment>
<name>A0AAV5AG09_9AGAM</name>
<sequence>MYSQVTPPLSLCVVSVLPTELWLHILEYLSVRELSRIIRVSRFFHNLALPLCYSDLTIPIPKPSSSTIFEVISRYPFLQNAIKSIELSGGIDTVVLCRRTLTRTSALLETSAIRNRFISCLPLLTSLQALHLITITLIPNLCHALIDLPQLERLVLEDCRGPIPSINVFADHPTKNRLKHVELKILSWKPLSSDLDILAPFFYSSDLQVLVTNQPHLLDLILARDLPSKPFHLSLYDVGENDLPPILRLFGHPKCSLLKGLTIKKRSDIYNGLNTKPTFQKPRLLEFFDGDAQLATLFIDQHSKIRELRLSEFCNLRLDLFRLVGKSYMTKLVLTLKDASIINYKLWDSLEESFCNLTILKLLVSKQLPGSTLTVGHITLTSFELLPCTDANLIRVGI</sequence>
<dbReference type="InterPro" id="IPR036047">
    <property type="entry name" value="F-box-like_dom_sf"/>
</dbReference>
<dbReference type="EMBL" id="BPWL01000008">
    <property type="protein sequence ID" value="GJJ13260.1"/>
    <property type="molecule type" value="Genomic_DNA"/>
</dbReference>
<dbReference type="Gene3D" id="3.80.10.10">
    <property type="entry name" value="Ribonuclease Inhibitor"/>
    <property type="match status" value="1"/>
</dbReference>
<protein>
    <recommendedName>
        <fullName evidence="1">F-box domain-containing protein</fullName>
    </recommendedName>
</protein>
<evidence type="ECO:0000313" key="2">
    <source>
        <dbReference type="EMBL" id="GJJ13260.1"/>
    </source>
</evidence>
<proteinExistence type="predicted"/>
<dbReference type="PROSITE" id="PS50181">
    <property type="entry name" value="FBOX"/>
    <property type="match status" value="1"/>
</dbReference>
<evidence type="ECO:0000259" key="1">
    <source>
        <dbReference type="PROSITE" id="PS50181"/>
    </source>
</evidence>
<organism evidence="2 3">
    <name type="scientific">Clathrus columnatus</name>
    <dbReference type="NCBI Taxonomy" id="1419009"/>
    <lineage>
        <taxon>Eukaryota</taxon>
        <taxon>Fungi</taxon>
        <taxon>Dikarya</taxon>
        <taxon>Basidiomycota</taxon>
        <taxon>Agaricomycotina</taxon>
        <taxon>Agaricomycetes</taxon>
        <taxon>Phallomycetidae</taxon>
        <taxon>Phallales</taxon>
        <taxon>Clathraceae</taxon>
        <taxon>Clathrus</taxon>
    </lineage>
</organism>
<dbReference type="InterPro" id="IPR001810">
    <property type="entry name" value="F-box_dom"/>
</dbReference>
<dbReference type="Pfam" id="PF12937">
    <property type="entry name" value="F-box-like"/>
    <property type="match status" value="1"/>
</dbReference>
<dbReference type="CDD" id="cd09917">
    <property type="entry name" value="F-box_SF"/>
    <property type="match status" value="1"/>
</dbReference>